<proteinExistence type="predicted"/>
<accession>A0A2R6NT20</accession>
<dbReference type="STRING" id="98765.A0A2R6NT20"/>
<keyword evidence="1" id="KW-0175">Coiled coil</keyword>
<feature type="coiled-coil region" evidence="1">
    <location>
        <begin position="81"/>
        <end position="108"/>
    </location>
</feature>
<protein>
    <submittedName>
        <fullName evidence="3">Uncharacterized protein</fullName>
    </submittedName>
</protein>
<gene>
    <name evidence="3" type="ORF">PHLCEN_2v8920</name>
</gene>
<feature type="region of interest" description="Disordered" evidence="2">
    <location>
        <begin position="167"/>
        <end position="194"/>
    </location>
</feature>
<evidence type="ECO:0000256" key="2">
    <source>
        <dbReference type="SAM" id="MobiDB-lite"/>
    </source>
</evidence>
<evidence type="ECO:0000256" key="1">
    <source>
        <dbReference type="SAM" id="Coils"/>
    </source>
</evidence>
<dbReference type="OrthoDB" id="6270329at2759"/>
<organism evidence="3 4">
    <name type="scientific">Hermanssonia centrifuga</name>
    <dbReference type="NCBI Taxonomy" id="98765"/>
    <lineage>
        <taxon>Eukaryota</taxon>
        <taxon>Fungi</taxon>
        <taxon>Dikarya</taxon>
        <taxon>Basidiomycota</taxon>
        <taxon>Agaricomycotina</taxon>
        <taxon>Agaricomycetes</taxon>
        <taxon>Polyporales</taxon>
        <taxon>Meruliaceae</taxon>
        <taxon>Hermanssonia</taxon>
    </lineage>
</organism>
<keyword evidence="4" id="KW-1185">Reference proteome</keyword>
<evidence type="ECO:0000313" key="4">
    <source>
        <dbReference type="Proteomes" id="UP000186601"/>
    </source>
</evidence>
<reference evidence="3 4" key="1">
    <citation type="submission" date="2018-02" db="EMBL/GenBank/DDBJ databases">
        <title>Genome sequence of the basidiomycete white-rot fungus Phlebia centrifuga.</title>
        <authorList>
            <person name="Granchi Z."/>
            <person name="Peng M."/>
            <person name="de Vries R.P."/>
            <person name="Hilden K."/>
            <person name="Makela M.R."/>
            <person name="Grigoriev I."/>
            <person name="Riley R."/>
        </authorList>
    </citation>
    <scope>NUCLEOTIDE SEQUENCE [LARGE SCALE GENOMIC DNA]</scope>
    <source>
        <strain evidence="3 4">FBCC195</strain>
    </source>
</reference>
<dbReference type="Proteomes" id="UP000186601">
    <property type="component" value="Unassembled WGS sequence"/>
</dbReference>
<dbReference type="EMBL" id="MLYV02000880">
    <property type="protein sequence ID" value="PSR75736.1"/>
    <property type="molecule type" value="Genomic_DNA"/>
</dbReference>
<sequence>MPYVANVDQELLPVHLRQHFTASVRKLHLDFSLRSTNPASTPTEECERLRAENASLKSCCQVWRKRASIHAAATLGFVGLARLARDHAVKMKKEKNDLEEKYHALKRKYGSPENLSYCLPTPPESFDVPRIAKPTPRAISRSNFRPVSPCSSEDSYCSDCPDCQPPVKRQRTSESPISHVKQSPSTPEIALPASPSLTTSLSEMTVAF</sequence>
<comment type="caution">
    <text evidence="3">The sequence shown here is derived from an EMBL/GenBank/DDBJ whole genome shotgun (WGS) entry which is preliminary data.</text>
</comment>
<dbReference type="AlphaFoldDB" id="A0A2R6NT20"/>
<feature type="compositionally biased region" description="Polar residues" evidence="2">
    <location>
        <begin position="173"/>
        <end position="186"/>
    </location>
</feature>
<name>A0A2R6NT20_9APHY</name>
<evidence type="ECO:0000313" key="3">
    <source>
        <dbReference type="EMBL" id="PSR75736.1"/>
    </source>
</evidence>